<dbReference type="STRING" id="230819.A0A5C3L9Q4"/>
<dbReference type="SUPFAM" id="SSF56219">
    <property type="entry name" value="DNase I-like"/>
    <property type="match status" value="1"/>
</dbReference>
<dbReference type="Proteomes" id="UP000307440">
    <property type="component" value="Unassembled WGS sequence"/>
</dbReference>
<reference evidence="2 3" key="1">
    <citation type="journal article" date="2019" name="Nat. Ecol. Evol.">
        <title>Megaphylogeny resolves global patterns of mushroom evolution.</title>
        <authorList>
            <person name="Varga T."/>
            <person name="Krizsan K."/>
            <person name="Foldi C."/>
            <person name="Dima B."/>
            <person name="Sanchez-Garcia M."/>
            <person name="Sanchez-Ramirez S."/>
            <person name="Szollosi G.J."/>
            <person name="Szarkandi J.G."/>
            <person name="Papp V."/>
            <person name="Albert L."/>
            <person name="Andreopoulos W."/>
            <person name="Angelini C."/>
            <person name="Antonin V."/>
            <person name="Barry K.W."/>
            <person name="Bougher N.L."/>
            <person name="Buchanan P."/>
            <person name="Buyck B."/>
            <person name="Bense V."/>
            <person name="Catcheside P."/>
            <person name="Chovatia M."/>
            <person name="Cooper J."/>
            <person name="Damon W."/>
            <person name="Desjardin D."/>
            <person name="Finy P."/>
            <person name="Geml J."/>
            <person name="Haridas S."/>
            <person name="Hughes K."/>
            <person name="Justo A."/>
            <person name="Karasinski D."/>
            <person name="Kautmanova I."/>
            <person name="Kiss B."/>
            <person name="Kocsube S."/>
            <person name="Kotiranta H."/>
            <person name="LaButti K.M."/>
            <person name="Lechner B.E."/>
            <person name="Liimatainen K."/>
            <person name="Lipzen A."/>
            <person name="Lukacs Z."/>
            <person name="Mihaltcheva S."/>
            <person name="Morgado L.N."/>
            <person name="Niskanen T."/>
            <person name="Noordeloos M.E."/>
            <person name="Ohm R.A."/>
            <person name="Ortiz-Santana B."/>
            <person name="Ovrebo C."/>
            <person name="Racz N."/>
            <person name="Riley R."/>
            <person name="Savchenko A."/>
            <person name="Shiryaev A."/>
            <person name="Soop K."/>
            <person name="Spirin V."/>
            <person name="Szebenyi C."/>
            <person name="Tomsovsky M."/>
            <person name="Tulloss R.E."/>
            <person name="Uehling J."/>
            <person name="Grigoriev I.V."/>
            <person name="Vagvolgyi C."/>
            <person name="Papp T."/>
            <person name="Martin F.M."/>
            <person name="Miettinen O."/>
            <person name="Hibbett D.S."/>
            <person name="Nagy L.G."/>
        </authorList>
    </citation>
    <scope>NUCLEOTIDE SEQUENCE [LARGE SCALE GENOMIC DNA]</scope>
    <source>
        <strain evidence="2 3">CBS 121175</strain>
    </source>
</reference>
<dbReference type="PANTHER" id="PTHR11200:SF300">
    <property type="entry name" value="TYPE II INOSITOL 1,4,5-TRISPHOSPHATE 5-PHOSPHATASE"/>
    <property type="match status" value="1"/>
</dbReference>
<dbReference type="Gene3D" id="3.60.10.10">
    <property type="entry name" value="Endonuclease/exonuclease/phosphatase"/>
    <property type="match status" value="1"/>
</dbReference>
<keyword evidence="3" id="KW-1185">Reference proteome</keyword>
<dbReference type="InterPro" id="IPR036691">
    <property type="entry name" value="Endo/exonu/phosph_ase_sf"/>
</dbReference>
<name>A0A5C3L9Q4_COPMA</name>
<dbReference type="PANTHER" id="PTHR11200">
    <property type="entry name" value="INOSITOL 5-PHOSPHATASE"/>
    <property type="match status" value="1"/>
</dbReference>
<dbReference type="Pfam" id="PF22669">
    <property type="entry name" value="Exo_endo_phos2"/>
    <property type="match status" value="1"/>
</dbReference>
<dbReference type="GO" id="GO:0046856">
    <property type="term" value="P:phosphatidylinositol dephosphorylation"/>
    <property type="evidence" value="ECO:0007669"/>
    <property type="project" value="InterPro"/>
</dbReference>
<accession>A0A5C3L9Q4</accession>
<dbReference type="OrthoDB" id="7862313at2759"/>
<dbReference type="InterPro" id="IPR000300">
    <property type="entry name" value="IPPc"/>
</dbReference>
<sequence length="567" mass="62816">MSVWIDQVRDILRSTDEVKVVLEAVFIPSSAPNASTPDPRLDGQNKRILAVISHKDDWDLSEEGCVFVCKAKKSGDGELEELEIHRVLPIYGNFSIVMSQMRRSTIDLRAGLQKAAVEQPRSGFSLAVTPAEGLEDDAKPALFYIKDVQELRDFVAESRRLKEESSSIEADEPINIVQSTTHFSWLRPYILKHISPFLLASLPSDLRVVNQPIQERLSPASAGQPGDDYADLHLLRDEWVRSAARSACRTDKKSLRLRIGTFNVNGKLPSQDLSSWIQGNSQPSLPPLDAVSPFSVSDIIGDPFDKQETVDPIDQEDPDPDLFVLGFQEIDLSTEALIYSMGTAREDAWCAAVFAALGEKASKYEKLSSKQLVGMLIVVIVKKSLQSCFSDVQAVAAGAGILGVMGNKGGTAIRVSFTAPSATNVTILTFVNAHLAAFDEMVDKRNSDFHDLSKRLTFAPSVAARPDGDTELDYMLSSSGAYESDVLFWLGDLNYRLDVPDLDLRRILRDEEWDNKDKFASLLRFDQLNKAIHAKKAFVGFQEGPITHLPFGLSFVRGVQNLIFRLL</sequence>
<protein>
    <submittedName>
        <fullName evidence="2">DNase I-like protein</fullName>
    </submittedName>
</protein>
<organism evidence="2 3">
    <name type="scientific">Coprinopsis marcescibilis</name>
    <name type="common">Agaric fungus</name>
    <name type="synonym">Psathyrella marcescibilis</name>
    <dbReference type="NCBI Taxonomy" id="230819"/>
    <lineage>
        <taxon>Eukaryota</taxon>
        <taxon>Fungi</taxon>
        <taxon>Dikarya</taxon>
        <taxon>Basidiomycota</taxon>
        <taxon>Agaricomycotina</taxon>
        <taxon>Agaricomycetes</taxon>
        <taxon>Agaricomycetidae</taxon>
        <taxon>Agaricales</taxon>
        <taxon>Agaricineae</taxon>
        <taxon>Psathyrellaceae</taxon>
        <taxon>Coprinopsis</taxon>
    </lineage>
</organism>
<dbReference type="InterPro" id="IPR046985">
    <property type="entry name" value="IP5"/>
</dbReference>
<dbReference type="EMBL" id="ML210149">
    <property type="protein sequence ID" value="TFK29490.1"/>
    <property type="molecule type" value="Genomic_DNA"/>
</dbReference>
<dbReference type="SMART" id="SM00128">
    <property type="entry name" value="IPPc"/>
    <property type="match status" value="1"/>
</dbReference>
<evidence type="ECO:0000313" key="2">
    <source>
        <dbReference type="EMBL" id="TFK29490.1"/>
    </source>
</evidence>
<evidence type="ECO:0000313" key="3">
    <source>
        <dbReference type="Proteomes" id="UP000307440"/>
    </source>
</evidence>
<dbReference type="AlphaFoldDB" id="A0A5C3L9Q4"/>
<proteinExistence type="predicted"/>
<dbReference type="GO" id="GO:0004439">
    <property type="term" value="F:phosphatidylinositol-4,5-bisphosphate 5-phosphatase activity"/>
    <property type="evidence" value="ECO:0007669"/>
    <property type="project" value="TreeGrafter"/>
</dbReference>
<feature type="domain" description="Inositol polyphosphate-related phosphatase" evidence="1">
    <location>
        <begin position="253"/>
        <end position="566"/>
    </location>
</feature>
<gene>
    <name evidence="2" type="ORF">FA15DRAFT_677726</name>
</gene>
<evidence type="ECO:0000259" key="1">
    <source>
        <dbReference type="SMART" id="SM00128"/>
    </source>
</evidence>